<dbReference type="EMBL" id="JBAHYK010000539">
    <property type="protein sequence ID" value="KAL0573134.1"/>
    <property type="molecule type" value="Genomic_DNA"/>
</dbReference>
<proteinExistence type="predicted"/>
<comment type="caution">
    <text evidence="1">The sequence shown here is derived from an EMBL/GenBank/DDBJ whole genome shotgun (WGS) entry which is preliminary data.</text>
</comment>
<reference evidence="1 2" key="1">
    <citation type="submission" date="2024-02" db="EMBL/GenBank/DDBJ databases">
        <title>A draft genome for the cacao thread blight pathogen Marasmius crinis-equi.</title>
        <authorList>
            <person name="Cohen S.P."/>
            <person name="Baruah I.K."/>
            <person name="Amoako-Attah I."/>
            <person name="Bukari Y."/>
            <person name="Meinhardt L.W."/>
            <person name="Bailey B.A."/>
        </authorList>
    </citation>
    <scope>NUCLEOTIDE SEQUENCE [LARGE SCALE GENOMIC DNA]</scope>
    <source>
        <strain evidence="1 2">GH-76</strain>
    </source>
</reference>
<protein>
    <submittedName>
        <fullName evidence="1">Uncharacterized protein</fullName>
    </submittedName>
</protein>
<evidence type="ECO:0000313" key="2">
    <source>
        <dbReference type="Proteomes" id="UP001465976"/>
    </source>
</evidence>
<organism evidence="1 2">
    <name type="scientific">Marasmius crinis-equi</name>
    <dbReference type="NCBI Taxonomy" id="585013"/>
    <lineage>
        <taxon>Eukaryota</taxon>
        <taxon>Fungi</taxon>
        <taxon>Dikarya</taxon>
        <taxon>Basidiomycota</taxon>
        <taxon>Agaricomycotina</taxon>
        <taxon>Agaricomycetes</taxon>
        <taxon>Agaricomycetidae</taxon>
        <taxon>Agaricales</taxon>
        <taxon>Marasmiineae</taxon>
        <taxon>Marasmiaceae</taxon>
        <taxon>Marasmius</taxon>
    </lineage>
</organism>
<evidence type="ECO:0000313" key="1">
    <source>
        <dbReference type="EMBL" id="KAL0573134.1"/>
    </source>
</evidence>
<dbReference type="Proteomes" id="UP001465976">
    <property type="component" value="Unassembled WGS sequence"/>
</dbReference>
<name>A0ABR3FCY7_9AGAR</name>
<gene>
    <name evidence="1" type="ORF">V5O48_008822</name>
</gene>
<keyword evidence="2" id="KW-1185">Reference proteome</keyword>
<accession>A0ABR3FCY7</accession>
<sequence>MDYLASSDRLLQDFTQDLCCEIRFYEAKVQDGTVKRKYEGTTECWEDLFREALQKSNFEKWADDAYALANALPQVLNPRTWCEVNEKMTAAFLGLADADYRLLVSFQSLCC</sequence>